<dbReference type="Pfam" id="PF02518">
    <property type="entry name" value="HATPase_c"/>
    <property type="match status" value="1"/>
</dbReference>
<dbReference type="CDD" id="cd00082">
    <property type="entry name" value="HisKA"/>
    <property type="match status" value="1"/>
</dbReference>
<evidence type="ECO:0000256" key="5">
    <source>
        <dbReference type="ARBA" id="ARBA00022679"/>
    </source>
</evidence>
<evidence type="ECO:0000313" key="13">
    <source>
        <dbReference type="EMBL" id="GIE05095.1"/>
    </source>
</evidence>
<keyword evidence="14" id="KW-1185">Reference proteome</keyword>
<evidence type="ECO:0000256" key="2">
    <source>
        <dbReference type="ARBA" id="ARBA00004236"/>
    </source>
</evidence>
<keyword evidence="9" id="KW-0902">Two-component regulatory system</keyword>
<dbReference type="EC" id="2.7.13.3" evidence="3"/>
<dbReference type="InterPro" id="IPR003594">
    <property type="entry name" value="HATPase_dom"/>
</dbReference>
<evidence type="ECO:0000256" key="1">
    <source>
        <dbReference type="ARBA" id="ARBA00000085"/>
    </source>
</evidence>
<dbReference type="Proteomes" id="UP000637628">
    <property type="component" value="Unassembled WGS sequence"/>
</dbReference>
<dbReference type="EMBL" id="BOML01000052">
    <property type="protein sequence ID" value="GIE05095.1"/>
    <property type="molecule type" value="Genomic_DNA"/>
</dbReference>
<dbReference type="SUPFAM" id="SSF55874">
    <property type="entry name" value="ATPase domain of HSP90 chaperone/DNA topoisomerase II/histidine kinase"/>
    <property type="match status" value="1"/>
</dbReference>
<comment type="caution">
    <text evidence="13">The sequence shown here is derived from an EMBL/GenBank/DDBJ whole genome shotgun (WGS) entry which is preliminary data.</text>
</comment>
<dbReference type="InterPro" id="IPR003660">
    <property type="entry name" value="HAMP_dom"/>
</dbReference>
<keyword evidence="5" id="KW-0808">Transferase</keyword>
<dbReference type="SUPFAM" id="SSF158472">
    <property type="entry name" value="HAMP domain-like"/>
    <property type="match status" value="1"/>
</dbReference>
<dbReference type="InterPro" id="IPR004358">
    <property type="entry name" value="Sig_transdc_His_kin-like_C"/>
</dbReference>
<dbReference type="InterPro" id="IPR005467">
    <property type="entry name" value="His_kinase_dom"/>
</dbReference>
<dbReference type="SMART" id="SM00304">
    <property type="entry name" value="HAMP"/>
    <property type="match status" value="1"/>
</dbReference>
<dbReference type="InterPro" id="IPR050428">
    <property type="entry name" value="TCS_sensor_his_kinase"/>
</dbReference>
<accession>A0ABQ3Z5K3</accession>
<evidence type="ECO:0000259" key="11">
    <source>
        <dbReference type="PROSITE" id="PS50109"/>
    </source>
</evidence>
<dbReference type="SMART" id="SM00387">
    <property type="entry name" value="HATPase_c"/>
    <property type="match status" value="1"/>
</dbReference>
<keyword evidence="6" id="KW-0812">Transmembrane</keyword>
<feature type="domain" description="HAMP" evidence="12">
    <location>
        <begin position="298"/>
        <end position="350"/>
    </location>
</feature>
<dbReference type="InterPro" id="IPR036097">
    <property type="entry name" value="HisK_dim/P_sf"/>
</dbReference>
<dbReference type="SMART" id="SM00388">
    <property type="entry name" value="HisKA"/>
    <property type="match status" value="1"/>
</dbReference>
<keyword evidence="7 13" id="KW-0418">Kinase</keyword>
<dbReference type="PANTHER" id="PTHR45436">
    <property type="entry name" value="SENSOR HISTIDINE KINASE YKOH"/>
    <property type="match status" value="1"/>
</dbReference>
<dbReference type="PROSITE" id="PS50109">
    <property type="entry name" value="HIS_KIN"/>
    <property type="match status" value="1"/>
</dbReference>
<evidence type="ECO:0000313" key="14">
    <source>
        <dbReference type="Proteomes" id="UP000637628"/>
    </source>
</evidence>
<dbReference type="Gene3D" id="3.30.565.10">
    <property type="entry name" value="Histidine kinase-like ATPase, C-terminal domain"/>
    <property type="match status" value="1"/>
</dbReference>
<evidence type="ECO:0000256" key="6">
    <source>
        <dbReference type="ARBA" id="ARBA00022692"/>
    </source>
</evidence>
<comment type="catalytic activity">
    <reaction evidence="1">
        <text>ATP + protein L-histidine = ADP + protein N-phospho-L-histidine.</text>
        <dbReference type="EC" id="2.7.13.3"/>
    </reaction>
</comment>
<gene>
    <name evidence="13" type="ORF">Adu01nite_64450</name>
</gene>
<dbReference type="GO" id="GO:0016301">
    <property type="term" value="F:kinase activity"/>
    <property type="evidence" value="ECO:0007669"/>
    <property type="project" value="UniProtKB-KW"/>
</dbReference>
<evidence type="ECO:0000256" key="8">
    <source>
        <dbReference type="ARBA" id="ARBA00022989"/>
    </source>
</evidence>
<keyword evidence="10" id="KW-0472">Membrane</keyword>
<reference evidence="13 14" key="1">
    <citation type="submission" date="2021-01" db="EMBL/GenBank/DDBJ databases">
        <title>Whole genome shotgun sequence of Actinoplanes durhamensis NBRC 14914.</title>
        <authorList>
            <person name="Komaki H."/>
            <person name="Tamura T."/>
        </authorList>
    </citation>
    <scope>NUCLEOTIDE SEQUENCE [LARGE SCALE GENOMIC DNA]</scope>
    <source>
        <strain evidence="13 14">NBRC 14914</strain>
    </source>
</reference>
<evidence type="ECO:0000256" key="4">
    <source>
        <dbReference type="ARBA" id="ARBA00022553"/>
    </source>
</evidence>
<evidence type="ECO:0000256" key="9">
    <source>
        <dbReference type="ARBA" id="ARBA00023012"/>
    </source>
</evidence>
<dbReference type="Gene3D" id="6.10.340.10">
    <property type="match status" value="1"/>
</dbReference>
<sequence length="579" mass="62000">MSFRLRLFVLVMLVAVTAIGATAWLTLSLTQREVTRSREAQVRHQTEIIDTIQSYGLRHGHWPGVDVVVAALAERTELHIQLRTDDGQVLADSDTLQNRPSGGVRGSSLAIDPRPLLDTKIINTAGDPKVYGYLAKARLTDIYGPAPTDVLNGSAPALAARQVAQYRAALVMVRCHGQKTKTDPALLTDDAPYLTAAQMRADPACLRQATAKVLADTSWQVDVNAAFYACIAKRAEFQGDFCLQTGFTNAVATTSAEPLQLYLGGRDETDLSELGRPALYGAAGLLVLATLGTALIARQVSRPVRRLTAASRELAGGHLDTRVPTRGGGELARLSQSFNAMAEAVQRSEERQRRLIADVAHEMRTPLSNLRGYLEGLSDGIVEPSRELFASLHEETLLQRRILDDLQVLALAEAGDLGYTKAPLDLADLASTSATAHRAVAAEAGVTLTADAPAPVWVDGDGDRLRQVIGNLLSNAIRYTDRGGQILVRVFVAGGVAILAVQDTGVGIDAGDLARVFDRFWRADPARQRATGGTGLGLTIAHRIVTDHGGSVEVVSRPHVGTTFTVRLPLLPPSSGAMF</sequence>
<evidence type="ECO:0000259" key="12">
    <source>
        <dbReference type="PROSITE" id="PS50885"/>
    </source>
</evidence>
<dbReference type="Gene3D" id="1.10.287.130">
    <property type="match status" value="1"/>
</dbReference>
<evidence type="ECO:0000256" key="10">
    <source>
        <dbReference type="ARBA" id="ARBA00023136"/>
    </source>
</evidence>
<feature type="domain" description="Histidine kinase" evidence="11">
    <location>
        <begin position="358"/>
        <end position="572"/>
    </location>
</feature>
<dbReference type="Pfam" id="PF00672">
    <property type="entry name" value="HAMP"/>
    <property type="match status" value="1"/>
</dbReference>
<dbReference type="InterPro" id="IPR036890">
    <property type="entry name" value="HATPase_C_sf"/>
</dbReference>
<evidence type="ECO:0000256" key="7">
    <source>
        <dbReference type="ARBA" id="ARBA00022777"/>
    </source>
</evidence>
<protein>
    <recommendedName>
        <fullName evidence="3">histidine kinase</fullName>
        <ecNumber evidence="3">2.7.13.3</ecNumber>
    </recommendedName>
</protein>
<dbReference type="Pfam" id="PF00512">
    <property type="entry name" value="HisKA"/>
    <property type="match status" value="1"/>
</dbReference>
<keyword evidence="4" id="KW-0597">Phosphoprotein</keyword>
<dbReference type="CDD" id="cd06225">
    <property type="entry name" value="HAMP"/>
    <property type="match status" value="1"/>
</dbReference>
<proteinExistence type="predicted"/>
<dbReference type="CDD" id="cd00075">
    <property type="entry name" value="HATPase"/>
    <property type="match status" value="1"/>
</dbReference>
<dbReference type="PROSITE" id="PS50885">
    <property type="entry name" value="HAMP"/>
    <property type="match status" value="1"/>
</dbReference>
<dbReference type="SUPFAM" id="SSF47384">
    <property type="entry name" value="Homodimeric domain of signal transducing histidine kinase"/>
    <property type="match status" value="1"/>
</dbReference>
<dbReference type="InterPro" id="IPR003661">
    <property type="entry name" value="HisK_dim/P_dom"/>
</dbReference>
<dbReference type="PANTHER" id="PTHR45436:SF5">
    <property type="entry name" value="SENSOR HISTIDINE KINASE TRCS"/>
    <property type="match status" value="1"/>
</dbReference>
<organism evidence="13 14">
    <name type="scientific">Paractinoplanes durhamensis</name>
    <dbReference type="NCBI Taxonomy" id="113563"/>
    <lineage>
        <taxon>Bacteria</taxon>
        <taxon>Bacillati</taxon>
        <taxon>Actinomycetota</taxon>
        <taxon>Actinomycetes</taxon>
        <taxon>Micromonosporales</taxon>
        <taxon>Micromonosporaceae</taxon>
        <taxon>Paractinoplanes</taxon>
    </lineage>
</organism>
<comment type="subcellular location">
    <subcellularLocation>
        <location evidence="2">Cell membrane</location>
    </subcellularLocation>
</comment>
<dbReference type="RefSeq" id="WP_203732442.1">
    <property type="nucleotide sequence ID" value="NZ_BOML01000052.1"/>
</dbReference>
<keyword evidence="8" id="KW-1133">Transmembrane helix</keyword>
<evidence type="ECO:0000256" key="3">
    <source>
        <dbReference type="ARBA" id="ARBA00012438"/>
    </source>
</evidence>
<name>A0ABQ3Z5K3_9ACTN</name>
<dbReference type="PRINTS" id="PR00344">
    <property type="entry name" value="BCTRLSENSOR"/>
</dbReference>